<comment type="similarity">
    <text evidence="2">Belongs to the glycosyltransferase 6 family.</text>
</comment>
<evidence type="ECO:0000256" key="1">
    <source>
        <dbReference type="ARBA" id="ARBA00001936"/>
    </source>
</evidence>
<dbReference type="GO" id="GO:0005975">
    <property type="term" value="P:carbohydrate metabolic process"/>
    <property type="evidence" value="ECO:0007669"/>
    <property type="project" value="InterPro"/>
</dbReference>
<dbReference type="PANTHER" id="PTHR10462:SF49">
    <property type="entry name" value="GLOBOSIDE ALPHA-1,3-N-ACETYLGALACTOSAMINYLTRANSFERASE 1"/>
    <property type="match status" value="1"/>
</dbReference>
<reference evidence="5 6" key="1">
    <citation type="submission" date="2017-02" db="EMBL/GenBank/DDBJ databases">
        <title>Draft genome sequence of Haemophilus felis CCUG 31170 type strain.</title>
        <authorList>
            <person name="Engstrom-Jakobsson H."/>
            <person name="Salva-Serra F."/>
            <person name="Thorell K."/>
            <person name="Gonzales-Siles L."/>
            <person name="Karlsson R."/>
            <person name="Boulund F."/>
            <person name="Engstrand L."/>
            <person name="Kristiansson E."/>
            <person name="Moore E."/>
        </authorList>
    </citation>
    <scope>NUCLEOTIDE SEQUENCE [LARGE SCALE GENOMIC DNA]</scope>
    <source>
        <strain evidence="5 6">CCUG 31170</strain>
    </source>
</reference>
<evidence type="ECO:0000313" key="6">
    <source>
        <dbReference type="Proteomes" id="UP000190023"/>
    </source>
</evidence>
<keyword evidence="4" id="KW-0808">Transferase</keyword>
<dbReference type="GO" id="GO:0031982">
    <property type="term" value="C:vesicle"/>
    <property type="evidence" value="ECO:0007669"/>
    <property type="project" value="TreeGrafter"/>
</dbReference>
<keyword evidence="6" id="KW-1185">Reference proteome</keyword>
<protein>
    <recommendedName>
        <fullName evidence="7">Glycosyl transferase family 6</fullName>
    </recommendedName>
</protein>
<comment type="cofactor">
    <cofactor evidence="1">
        <name>Mn(2+)</name>
        <dbReference type="ChEBI" id="CHEBI:29035"/>
    </cofactor>
</comment>
<dbReference type="InterPro" id="IPR029044">
    <property type="entry name" value="Nucleotide-diphossugar_trans"/>
</dbReference>
<name>A0A1T0BBP9_9PAST</name>
<proteinExistence type="inferred from homology"/>
<evidence type="ECO:0000313" key="5">
    <source>
        <dbReference type="EMBL" id="OOS07555.1"/>
    </source>
</evidence>
<dbReference type="InterPro" id="IPR005076">
    <property type="entry name" value="Glyco_trans_6"/>
</dbReference>
<dbReference type="Proteomes" id="UP000190023">
    <property type="component" value="Unassembled WGS sequence"/>
</dbReference>
<evidence type="ECO:0008006" key="7">
    <source>
        <dbReference type="Google" id="ProtNLM"/>
    </source>
</evidence>
<dbReference type="PANTHER" id="PTHR10462">
    <property type="entry name" value="GLYCOSYLTRANSFERASE-RELATED"/>
    <property type="match status" value="1"/>
</dbReference>
<dbReference type="EMBL" id="MUYB01000001">
    <property type="protein sequence ID" value="OOS07555.1"/>
    <property type="molecule type" value="Genomic_DNA"/>
</dbReference>
<dbReference type="AlphaFoldDB" id="A0A1T0BBP9"/>
<dbReference type="Gene3D" id="3.90.550.10">
    <property type="entry name" value="Spore Coat Polysaccharide Biosynthesis Protein SpsA, Chain A"/>
    <property type="match status" value="1"/>
</dbReference>
<dbReference type="GO" id="GO:0016020">
    <property type="term" value="C:membrane"/>
    <property type="evidence" value="ECO:0007669"/>
    <property type="project" value="InterPro"/>
</dbReference>
<dbReference type="Pfam" id="PF03414">
    <property type="entry name" value="Glyco_transf_6"/>
    <property type="match status" value="1"/>
</dbReference>
<evidence type="ECO:0000256" key="2">
    <source>
        <dbReference type="ARBA" id="ARBA00010413"/>
    </source>
</evidence>
<dbReference type="OrthoDB" id="2535579at2"/>
<evidence type="ECO:0000256" key="4">
    <source>
        <dbReference type="ARBA" id="ARBA00022679"/>
    </source>
</evidence>
<gene>
    <name evidence="5" type="ORF">B0188_00300</name>
</gene>
<dbReference type="InterPro" id="IPR048174">
    <property type="entry name" value="WbnI-like"/>
</dbReference>
<keyword evidence="3" id="KW-0328">Glycosyltransferase</keyword>
<sequence length="287" mass="34276">MSLKKKIGILYIATGRYTVFWQEFYESMEKYFLPTEEKHYFIYTDSDLFFGKQTNKQKCIHIIHQEKLGWPYDTLMRFDIFLKAEKALEEMDYLFFFNANMKIVDYIYPQEFFNVSKPLVAVKHPGFVGVDKEKFTYDKNPDSLAYMEDGKGNYYFMGGLNGGEKNHYLRLIHQLKENIQQDLEKNIIALWHDESHINKYFFEHEPELLILSEIYGTPEEDIANSFFKSLFVERKAKERGVKILIRNKSHVRYGGHNWLRGLSKRQSLKQCLLRGVWYLLKRGLSKF</sequence>
<dbReference type="GO" id="GO:0016758">
    <property type="term" value="F:hexosyltransferase activity"/>
    <property type="evidence" value="ECO:0007669"/>
    <property type="project" value="InterPro"/>
</dbReference>
<dbReference type="SUPFAM" id="SSF53448">
    <property type="entry name" value="Nucleotide-diphospho-sugar transferases"/>
    <property type="match status" value="1"/>
</dbReference>
<evidence type="ECO:0000256" key="3">
    <source>
        <dbReference type="ARBA" id="ARBA00022676"/>
    </source>
</evidence>
<accession>A0A1T0BBP9</accession>
<organism evidence="5 6">
    <name type="scientific">[Haemophilus] felis</name>
    <dbReference type="NCBI Taxonomy" id="123822"/>
    <lineage>
        <taxon>Bacteria</taxon>
        <taxon>Pseudomonadati</taxon>
        <taxon>Pseudomonadota</taxon>
        <taxon>Gammaproteobacteria</taxon>
        <taxon>Pasteurellales</taxon>
        <taxon>Pasteurellaceae</taxon>
    </lineage>
</organism>
<dbReference type="STRING" id="123822.B0188_00300"/>
<comment type="caution">
    <text evidence="5">The sequence shown here is derived from an EMBL/GenBank/DDBJ whole genome shotgun (WGS) entry which is preliminary data.</text>
</comment>
<dbReference type="NCBIfam" id="NF041524">
    <property type="entry name" value="Gltr_6"/>
    <property type="match status" value="1"/>
</dbReference>